<keyword evidence="3" id="KW-1185">Reference proteome</keyword>
<protein>
    <submittedName>
        <fullName evidence="2">Expressed protein</fullName>
    </submittedName>
</protein>
<accession>A0A087W0W8</accession>
<gene>
    <name evidence="2" type="ORF">EmuJ_000216100</name>
</gene>
<dbReference type="Proteomes" id="UP000017246">
    <property type="component" value="Unassembled WGS sequence"/>
</dbReference>
<reference evidence="2" key="2">
    <citation type="submission" date="2015-11" db="EMBL/GenBank/DDBJ databases">
        <authorList>
            <person name="Zhang Y."/>
            <person name="Guo Z."/>
        </authorList>
    </citation>
    <scope>NUCLEOTIDE SEQUENCE</scope>
</reference>
<dbReference type="EMBL" id="LN902844">
    <property type="protein sequence ID" value="CDI98318.1"/>
    <property type="molecule type" value="Genomic_DNA"/>
</dbReference>
<dbReference type="AlphaFoldDB" id="A0A087W0W8"/>
<name>A0A087W0W8_ECHMU</name>
<organism evidence="2 3">
    <name type="scientific">Echinococcus multilocularis</name>
    <name type="common">Fox tapeworm</name>
    <dbReference type="NCBI Taxonomy" id="6211"/>
    <lineage>
        <taxon>Eukaryota</taxon>
        <taxon>Metazoa</taxon>
        <taxon>Spiralia</taxon>
        <taxon>Lophotrochozoa</taxon>
        <taxon>Platyhelminthes</taxon>
        <taxon>Cestoda</taxon>
        <taxon>Eucestoda</taxon>
        <taxon>Cyclophyllidea</taxon>
        <taxon>Taeniidae</taxon>
        <taxon>Echinococcus</taxon>
    </lineage>
</organism>
<evidence type="ECO:0000313" key="3">
    <source>
        <dbReference type="Proteomes" id="UP000017246"/>
    </source>
</evidence>
<evidence type="ECO:0000313" key="2">
    <source>
        <dbReference type="EMBL" id="CDI98318.1"/>
    </source>
</evidence>
<evidence type="ECO:0000256" key="1">
    <source>
        <dbReference type="SAM" id="MobiDB-lite"/>
    </source>
</evidence>
<sequence length="89" mass="9866">MHIIYYQPDSTPSQLMLFSLGRASGQTDGRGRRTTGRTRENCKGDTSLSLSPSTLTSPQYLRVCYLKSSGATVGQNQRQQQLKEIKRAG</sequence>
<proteinExistence type="predicted"/>
<reference evidence="2" key="1">
    <citation type="journal article" date="2013" name="Nature">
        <title>The genomes of four tapeworm species reveal adaptations to parasitism.</title>
        <authorList>
            <person name="Tsai I.J."/>
            <person name="Zarowiecki M."/>
            <person name="Holroyd N."/>
            <person name="Garciarrubio A."/>
            <person name="Sanchez-Flores A."/>
            <person name="Brooks K.L."/>
            <person name="Tracey A."/>
            <person name="Bobes R.J."/>
            <person name="Fragoso G."/>
            <person name="Sciutto E."/>
            <person name="Aslett M."/>
            <person name="Beasley H."/>
            <person name="Bennett H.M."/>
            <person name="Cai J."/>
            <person name="Camicia F."/>
            <person name="Clark R."/>
            <person name="Cucher M."/>
            <person name="De Silva N."/>
            <person name="Day T.A."/>
            <person name="Deplazes P."/>
            <person name="Estrada K."/>
            <person name="Fernandez C."/>
            <person name="Holland P.W."/>
            <person name="Hou J."/>
            <person name="Hu S."/>
            <person name="Huckvale T."/>
            <person name="Hung S.S."/>
            <person name="Kamenetzky L."/>
            <person name="Keane J.A."/>
            <person name="Kiss F."/>
            <person name="Koziol U."/>
            <person name="Lambert O."/>
            <person name="Liu K."/>
            <person name="Luo X."/>
            <person name="Luo Y."/>
            <person name="Macchiaroli N."/>
            <person name="Nichol S."/>
            <person name="Paps J."/>
            <person name="Parkinson J."/>
            <person name="Pouchkina-Stantcheva N."/>
            <person name="Riddiford N."/>
            <person name="Rosenzvit M."/>
            <person name="Salinas G."/>
            <person name="Wasmuth J.D."/>
            <person name="Zamanian M."/>
            <person name="Zheng Y."/>
            <person name="Cai X."/>
            <person name="Soberon X."/>
            <person name="Olson P.D."/>
            <person name="Laclette J.P."/>
            <person name="Brehm K."/>
            <person name="Berriman M."/>
            <person name="Garciarrubio A."/>
            <person name="Bobes R.J."/>
            <person name="Fragoso G."/>
            <person name="Sanchez-Flores A."/>
            <person name="Estrada K."/>
            <person name="Cevallos M.A."/>
            <person name="Morett E."/>
            <person name="Gonzalez V."/>
            <person name="Portillo T."/>
            <person name="Ochoa-Leyva A."/>
            <person name="Jose M.V."/>
            <person name="Sciutto E."/>
            <person name="Landa A."/>
            <person name="Jimenez L."/>
            <person name="Valdes V."/>
            <person name="Carrero J.C."/>
            <person name="Larralde C."/>
            <person name="Morales-Montor J."/>
            <person name="Limon-Lason J."/>
            <person name="Soberon X."/>
            <person name="Laclette J.P."/>
        </authorList>
    </citation>
    <scope>NUCLEOTIDE SEQUENCE [LARGE SCALE GENOMIC DNA]</scope>
</reference>
<feature type="region of interest" description="Disordered" evidence="1">
    <location>
        <begin position="21"/>
        <end position="52"/>
    </location>
</feature>